<protein>
    <submittedName>
        <fullName evidence="2">Uncharacterized protein</fullName>
    </submittedName>
</protein>
<dbReference type="KEGG" id="psin:CAK95_00150"/>
<dbReference type="EMBL" id="CP021112">
    <property type="protein sequence ID" value="ARP97660.1"/>
    <property type="molecule type" value="Genomic_DNA"/>
</dbReference>
<feature type="compositionally biased region" description="Basic and acidic residues" evidence="1">
    <location>
        <begin position="121"/>
        <end position="140"/>
    </location>
</feature>
<dbReference type="AlphaFoldDB" id="A0A1W6ZKJ3"/>
<reference evidence="2 3" key="1">
    <citation type="submission" date="2017-05" db="EMBL/GenBank/DDBJ databases">
        <title>Full genome sequence of Pseudorhodoplanes sinuspersici.</title>
        <authorList>
            <person name="Dastgheib S.M.M."/>
            <person name="Shavandi M."/>
            <person name="Tirandaz H."/>
        </authorList>
    </citation>
    <scope>NUCLEOTIDE SEQUENCE [LARGE SCALE GENOMIC DNA]</scope>
    <source>
        <strain evidence="2 3">RIPI110</strain>
    </source>
</reference>
<feature type="region of interest" description="Disordered" evidence="1">
    <location>
        <begin position="115"/>
        <end position="155"/>
    </location>
</feature>
<dbReference type="Proteomes" id="UP000194137">
    <property type="component" value="Chromosome"/>
</dbReference>
<sequence length="155" mass="17368">MKFYEDAEAVLAKLPQRGIPMILRDVKSVKPKDEDATASKLYSFSGFEKKIQMLRKKIEGVPSFFTLDACRHGGMTELEEAGLTDGQGRALSAHSSKAYDGYAKRTEKRALAATRKRHAHVMADKERTEFRNGGRNEFRNGDSTPTKNARKSLKS</sequence>
<proteinExistence type="predicted"/>
<name>A0A1W6ZKJ3_9HYPH</name>
<dbReference type="STRING" id="1235591.CAK95_00150"/>
<evidence type="ECO:0000256" key="1">
    <source>
        <dbReference type="SAM" id="MobiDB-lite"/>
    </source>
</evidence>
<accession>A0A1W6ZKJ3</accession>
<keyword evidence="3" id="KW-1185">Reference proteome</keyword>
<gene>
    <name evidence="2" type="ORF">CAK95_00150</name>
</gene>
<evidence type="ECO:0000313" key="3">
    <source>
        <dbReference type="Proteomes" id="UP000194137"/>
    </source>
</evidence>
<evidence type="ECO:0000313" key="2">
    <source>
        <dbReference type="EMBL" id="ARP97660.1"/>
    </source>
</evidence>
<organism evidence="2 3">
    <name type="scientific">Pseudorhodoplanes sinuspersici</name>
    <dbReference type="NCBI Taxonomy" id="1235591"/>
    <lineage>
        <taxon>Bacteria</taxon>
        <taxon>Pseudomonadati</taxon>
        <taxon>Pseudomonadota</taxon>
        <taxon>Alphaproteobacteria</taxon>
        <taxon>Hyphomicrobiales</taxon>
        <taxon>Pseudorhodoplanes</taxon>
    </lineage>
</organism>